<feature type="binding site" evidence="5">
    <location>
        <position position="120"/>
    </location>
    <ligand>
        <name>Mg(2+)</name>
        <dbReference type="ChEBI" id="CHEBI:18420"/>
    </ligand>
</feature>
<dbReference type="PIRSF" id="PIRSF015582">
    <property type="entry name" value="Cit_lyase_B"/>
    <property type="match status" value="1"/>
</dbReference>
<name>A0A5P9NPU4_9GAMM</name>
<feature type="domain" description="HpcH/HpaI aldolase/citrate lyase" evidence="6">
    <location>
        <begin position="1"/>
        <end position="215"/>
    </location>
</feature>
<evidence type="ECO:0000256" key="4">
    <source>
        <dbReference type="PIRSR" id="PIRSR015582-1"/>
    </source>
</evidence>
<keyword evidence="8" id="KW-1185">Reference proteome</keyword>
<dbReference type="PANTHER" id="PTHR32308">
    <property type="entry name" value="LYASE BETA SUBUNIT, PUTATIVE (AFU_ORTHOLOGUE AFUA_4G13030)-RELATED"/>
    <property type="match status" value="1"/>
</dbReference>
<gene>
    <name evidence="7" type="ORF">EY643_09935</name>
</gene>
<feature type="binding site" evidence="4">
    <location>
        <position position="120"/>
    </location>
    <ligand>
        <name>substrate</name>
    </ligand>
</feature>
<evidence type="ECO:0000256" key="1">
    <source>
        <dbReference type="ARBA" id="ARBA00001946"/>
    </source>
</evidence>
<dbReference type="SUPFAM" id="SSF51621">
    <property type="entry name" value="Phosphoenolpyruvate/pyruvate domain"/>
    <property type="match status" value="1"/>
</dbReference>
<organism evidence="7 8">
    <name type="scientific">Halioglobus maricola</name>
    <dbReference type="NCBI Taxonomy" id="2601894"/>
    <lineage>
        <taxon>Bacteria</taxon>
        <taxon>Pseudomonadati</taxon>
        <taxon>Pseudomonadota</taxon>
        <taxon>Gammaproteobacteria</taxon>
        <taxon>Cellvibrionales</taxon>
        <taxon>Halieaceae</taxon>
        <taxon>Halioglobus</taxon>
    </lineage>
</organism>
<evidence type="ECO:0000313" key="8">
    <source>
        <dbReference type="Proteomes" id="UP000326287"/>
    </source>
</evidence>
<comment type="cofactor">
    <cofactor evidence="1">
        <name>Mg(2+)</name>
        <dbReference type="ChEBI" id="CHEBI:18420"/>
    </cofactor>
</comment>
<evidence type="ECO:0000313" key="7">
    <source>
        <dbReference type="EMBL" id="QFU77841.1"/>
    </source>
</evidence>
<dbReference type="Gene3D" id="3.20.20.60">
    <property type="entry name" value="Phosphoenolpyruvate-binding domains"/>
    <property type="match status" value="1"/>
</dbReference>
<feature type="binding site" evidence="5">
    <location>
        <position position="147"/>
    </location>
    <ligand>
        <name>Mg(2+)</name>
        <dbReference type="ChEBI" id="CHEBI:18420"/>
    </ligand>
</feature>
<reference evidence="7 8" key="1">
    <citation type="submission" date="2019-02" db="EMBL/GenBank/DDBJ databases">
        <authorList>
            <person name="Li S.-H."/>
        </authorList>
    </citation>
    <scope>NUCLEOTIDE SEQUENCE [LARGE SCALE GENOMIC DNA]</scope>
    <source>
        <strain evidence="7 8">IMCC14385</strain>
    </source>
</reference>
<sequence>MLYMPGSNPRALDKARSLPADSLILDLEDSVSPDAKQQAREQVVAALEEGGYGHREIIVRINVMDGEWVADDLAAIANSKARPDGILVPKVSTALEVEQAVATADMAGCDTGIDIWIMAETPQCILNIGELASAHPRLKGIVLGTSDLAKDTRVRHTPDRMGFIAALNLCVYAARANGLDVIDGVQLDLDDEAALEASCIQGRDLGFDGKSLIHPKQLAAANKAFAPSDAEIATARELIAGFEQAEAQGKGVVVVNGRLVEALHVEEAQRCLALADAIASLEA</sequence>
<dbReference type="InterPro" id="IPR005000">
    <property type="entry name" value="Aldolase/citrate-lyase_domain"/>
</dbReference>
<dbReference type="GO" id="GO:0016829">
    <property type="term" value="F:lyase activity"/>
    <property type="evidence" value="ECO:0007669"/>
    <property type="project" value="UniProtKB-KW"/>
</dbReference>
<evidence type="ECO:0000259" key="6">
    <source>
        <dbReference type="Pfam" id="PF03328"/>
    </source>
</evidence>
<evidence type="ECO:0000256" key="3">
    <source>
        <dbReference type="ARBA" id="ARBA00022842"/>
    </source>
</evidence>
<feature type="binding site" evidence="4">
    <location>
        <position position="60"/>
    </location>
    <ligand>
        <name>substrate</name>
    </ligand>
</feature>
<dbReference type="InterPro" id="IPR011206">
    <property type="entry name" value="Citrate_lyase_beta/mcl1/mcl2"/>
</dbReference>
<accession>A0A5P9NPU4</accession>
<keyword evidence="2 5" id="KW-0479">Metal-binding</keyword>
<dbReference type="InterPro" id="IPR015813">
    <property type="entry name" value="Pyrv/PenolPyrv_kinase-like_dom"/>
</dbReference>
<dbReference type="GO" id="GO:0006107">
    <property type="term" value="P:oxaloacetate metabolic process"/>
    <property type="evidence" value="ECO:0007669"/>
    <property type="project" value="TreeGrafter"/>
</dbReference>
<evidence type="ECO:0000256" key="5">
    <source>
        <dbReference type="PIRSR" id="PIRSR015582-2"/>
    </source>
</evidence>
<dbReference type="OrthoDB" id="6831788at2"/>
<keyword evidence="3 5" id="KW-0460">Magnesium</keyword>
<evidence type="ECO:0000256" key="2">
    <source>
        <dbReference type="ARBA" id="ARBA00022723"/>
    </source>
</evidence>
<dbReference type="Proteomes" id="UP000326287">
    <property type="component" value="Chromosome"/>
</dbReference>
<dbReference type="Pfam" id="PF03328">
    <property type="entry name" value="HpcH_HpaI"/>
    <property type="match status" value="1"/>
</dbReference>
<dbReference type="GO" id="GO:0000287">
    <property type="term" value="F:magnesium ion binding"/>
    <property type="evidence" value="ECO:0007669"/>
    <property type="project" value="TreeGrafter"/>
</dbReference>
<protein>
    <submittedName>
        <fullName evidence="7">CoA ester lyase</fullName>
    </submittedName>
</protein>
<dbReference type="AlphaFoldDB" id="A0A5P9NPU4"/>
<dbReference type="EMBL" id="CP036422">
    <property type="protein sequence ID" value="QFU77841.1"/>
    <property type="molecule type" value="Genomic_DNA"/>
</dbReference>
<proteinExistence type="predicted"/>
<dbReference type="KEGG" id="halc:EY643_09935"/>
<dbReference type="InterPro" id="IPR040442">
    <property type="entry name" value="Pyrv_kinase-like_dom_sf"/>
</dbReference>
<keyword evidence="7" id="KW-0456">Lyase</keyword>
<dbReference type="PANTHER" id="PTHR32308:SF10">
    <property type="entry name" value="CITRATE LYASE SUBUNIT BETA"/>
    <property type="match status" value="1"/>
</dbReference>